<evidence type="ECO:0000313" key="2">
    <source>
        <dbReference type="Proteomes" id="UP000247551"/>
    </source>
</evidence>
<dbReference type="AlphaFoldDB" id="A0A318V830"/>
<sequence length="42" mass="4703">MQMLSAQRPLLKGKHSLTDIPNNKPLLADSGFFIFMISIRGD</sequence>
<dbReference type="EMBL" id="QKLW01000001">
    <property type="protein sequence ID" value="PYF84876.1"/>
    <property type="molecule type" value="Genomic_DNA"/>
</dbReference>
<reference evidence="1 2" key="1">
    <citation type="submission" date="2018-06" db="EMBL/GenBank/DDBJ databases">
        <title>Genomic Encyclopedia of Type Strains, Phase III (KMG-III): the genomes of soil and plant-associated and newly described type strains.</title>
        <authorList>
            <person name="Whitman W."/>
        </authorList>
    </citation>
    <scope>NUCLEOTIDE SEQUENCE [LARGE SCALE GENOMIC DNA]</scope>
    <source>
        <strain evidence="1 2">CECT 7730</strain>
    </source>
</reference>
<name>A0A318V830_9GAMM</name>
<proteinExistence type="predicted"/>
<comment type="caution">
    <text evidence="1">The sequence shown here is derived from an EMBL/GenBank/DDBJ whole genome shotgun (WGS) entry which is preliminary data.</text>
</comment>
<dbReference type="Proteomes" id="UP000247551">
    <property type="component" value="Unassembled WGS sequence"/>
</dbReference>
<accession>A0A318V830</accession>
<gene>
    <name evidence="1" type="ORF">DFP75_101918</name>
</gene>
<protein>
    <submittedName>
        <fullName evidence="1">Uncharacterized protein</fullName>
    </submittedName>
</protein>
<keyword evidence="2" id="KW-1185">Reference proteome</keyword>
<organism evidence="1 2">
    <name type="scientific">Marinomonas alcarazii</name>
    <dbReference type="NCBI Taxonomy" id="491949"/>
    <lineage>
        <taxon>Bacteria</taxon>
        <taxon>Pseudomonadati</taxon>
        <taxon>Pseudomonadota</taxon>
        <taxon>Gammaproteobacteria</taxon>
        <taxon>Oceanospirillales</taxon>
        <taxon>Oceanospirillaceae</taxon>
        <taxon>Marinomonas</taxon>
    </lineage>
</organism>
<evidence type="ECO:0000313" key="1">
    <source>
        <dbReference type="EMBL" id="PYF84876.1"/>
    </source>
</evidence>